<organism evidence="12 13">
    <name type="scientific">Polyrhizophydium stewartii</name>
    <dbReference type="NCBI Taxonomy" id="2732419"/>
    <lineage>
        <taxon>Eukaryota</taxon>
        <taxon>Fungi</taxon>
        <taxon>Fungi incertae sedis</taxon>
        <taxon>Chytridiomycota</taxon>
        <taxon>Chytridiomycota incertae sedis</taxon>
        <taxon>Chytridiomycetes</taxon>
        <taxon>Rhizophydiales</taxon>
        <taxon>Rhizophydiales incertae sedis</taxon>
        <taxon>Polyrhizophydium</taxon>
    </lineage>
</organism>
<proteinExistence type="inferred from homology"/>
<evidence type="ECO:0000256" key="6">
    <source>
        <dbReference type="ARBA" id="ARBA00023054"/>
    </source>
</evidence>
<evidence type="ECO:0000256" key="1">
    <source>
        <dbReference type="ARBA" id="ARBA00006379"/>
    </source>
</evidence>
<keyword evidence="8 9" id="KW-0137">Centromere</keyword>
<evidence type="ECO:0000313" key="12">
    <source>
        <dbReference type="EMBL" id="KAL2912930.1"/>
    </source>
</evidence>
<dbReference type="CDD" id="cd23784">
    <property type="entry name" value="RWD_Spc25"/>
    <property type="match status" value="1"/>
</dbReference>
<gene>
    <name evidence="12" type="primary">SPC25</name>
    <name evidence="12" type="ORF">HK105_207601</name>
</gene>
<evidence type="ECO:0000256" key="7">
    <source>
        <dbReference type="ARBA" id="ARBA00023306"/>
    </source>
</evidence>
<dbReference type="InterPro" id="IPR013255">
    <property type="entry name" value="Spc25_C"/>
</dbReference>
<comment type="subunit">
    <text evidence="9">Component of the NDC80 complex.</text>
</comment>
<comment type="subcellular location">
    <subcellularLocation>
        <location evidence="9">Nucleus</location>
    </subcellularLocation>
    <subcellularLocation>
        <location evidence="9">Chromosome</location>
        <location evidence="9">Centromere</location>
        <location evidence="9">Kinetochore</location>
    </subcellularLocation>
</comment>
<keyword evidence="4 9" id="KW-0498">Mitosis</keyword>
<dbReference type="InterPro" id="IPR045143">
    <property type="entry name" value="Spc25"/>
</dbReference>
<evidence type="ECO:0000259" key="11">
    <source>
        <dbReference type="Pfam" id="PF08234"/>
    </source>
</evidence>
<evidence type="ECO:0000256" key="9">
    <source>
        <dbReference type="RuleBase" id="RU367150"/>
    </source>
</evidence>
<evidence type="ECO:0000313" key="13">
    <source>
        <dbReference type="Proteomes" id="UP001527925"/>
    </source>
</evidence>
<evidence type="ECO:0000256" key="5">
    <source>
        <dbReference type="ARBA" id="ARBA00022838"/>
    </source>
</evidence>
<keyword evidence="2 9" id="KW-0158">Chromosome</keyword>
<keyword evidence="3 9" id="KW-0132">Cell division</keyword>
<evidence type="ECO:0000256" key="10">
    <source>
        <dbReference type="SAM" id="Coils"/>
    </source>
</evidence>
<accession>A0ABR4N072</accession>
<comment type="function">
    <text evidence="9">Acts as a component of the essential kinetochore-associated NDC80 complex, which is required for chromosome segregation and spindle checkpoint activity.</text>
</comment>
<evidence type="ECO:0000256" key="2">
    <source>
        <dbReference type="ARBA" id="ARBA00022454"/>
    </source>
</evidence>
<dbReference type="PANTHER" id="PTHR14281">
    <property type="entry name" value="KINETOCHORE PROTEIN SPC25-RELATED"/>
    <property type="match status" value="1"/>
</dbReference>
<dbReference type="PANTHER" id="PTHR14281:SF0">
    <property type="entry name" value="KINETOCHORE PROTEIN SPC25"/>
    <property type="match status" value="1"/>
</dbReference>
<name>A0ABR4N072_9FUNG</name>
<comment type="similarity">
    <text evidence="1 9">Belongs to the SPC25 family.</text>
</comment>
<evidence type="ECO:0000256" key="4">
    <source>
        <dbReference type="ARBA" id="ARBA00022776"/>
    </source>
</evidence>
<keyword evidence="6 10" id="KW-0175">Coiled coil</keyword>
<reference evidence="12 13" key="1">
    <citation type="submission" date="2023-09" db="EMBL/GenBank/DDBJ databases">
        <title>Pangenome analysis of Batrachochytrium dendrobatidis and related Chytrids.</title>
        <authorList>
            <person name="Yacoub M.N."/>
            <person name="Stajich J.E."/>
            <person name="James T.Y."/>
        </authorList>
    </citation>
    <scope>NUCLEOTIDE SEQUENCE [LARGE SCALE GENOMIC DNA]</scope>
    <source>
        <strain evidence="12 13">JEL0888</strain>
    </source>
</reference>
<sequence length="223" mass="26252">MMKDLKPACLALMQRMDAWVLAKKKDLYEARTLYIKDVKELAARREELLKQLESVRNAETELSQTRERQDREQEEMEAVISELAQTKSARKAELDKLLSRIDSLSLEIAAKRRALEEKRREREIATQSLLPDLQVYQHLLAFDIVNQKPNLHRFVFTNIDQSSPRTEHWFELDSTNRAFRLTACKPSIPKADVMVEWLNSSRDLYSFIKAMRRAFVEHVNSRF</sequence>
<evidence type="ECO:0000256" key="8">
    <source>
        <dbReference type="ARBA" id="ARBA00023328"/>
    </source>
</evidence>
<keyword evidence="7 9" id="KW-0131">Cell cycle</keyword>
<dbReference type="EMBL" id="JADGIZ020000055">
    <property type="protein sequence ID" value="KAL2912930.1"/>
    <property type="molecule type" value="Genomic_DNA"/>
</dbReference>
<feature type="domain" description="Chromosome segregation protein Spc25 C-terminal" evidence="11">
    <location>
        <begin position="151"/>
        <end position="216"/>
    </location>
</feature>
<dbReference type="Pfam" id="PF08234">
    <property type="entry name" value="Spindle_Spc25"/>
    <property type="match status" value="1"/>
</dbReference>
<comment type="caution">
    <text evidence="12">The sequence shown here is derived from an EMBL/GenBank/DDBJ whole genome shotgun (WGS) entry which is preliminary data.</text>
</comment>
<keyword evidence="9" id="KW-0539">Nucleus</keyword>
<keyword evidence="13" id="KW-1185">Reference proteome</keyword>
<keyword evidence="5 9" id="KW-0995">Kinetochore</keyword>
<protein>
    <recommendedName>
        <fullName evidence="9">Kinetochore protein SPC25</fullName>
    </recommendedName>
</protein>
<evidence type="ECO:0000256" key="3">
    <source>
        <dbReference type="ARBA" id="ARBA00022618"/>
    </source>
</evidence>
<dbReference type="Proteomes" id="UP001527925">
    <property type="component" value="Unassembled WGS sequence"/>
</dbReference>
<feature type="coiled-coil region" evidence="10">
    <location>
        <begin position="35"/>
        <end position="128"/>
    </location>
</feature>
<dbReference type="Gene3D" id="3.30.457.50">
    <property type="entry name" value="Chromosome segregation protein Spc25"/>
    <property type="match status" value="1"/>
</dbReference>